<dbReference type="InterPro" id="IPR052944">
    <property type="entry name" value="Sporulation_related"/>
</dbReference>
<proteinExistence type="predicted"/>
<protein>
    <submittedName>
        <fullName evidence="2">Sporulation protein YdcC</fullName>
    </submittedName>
</protein>
<evidence type="ECO:0000256" key="1">
    <source>
        <dbReference type="SAM" id="SignalP"/>
    </source>
</evidence>
<feature type="chain" id="PRO_5038556620" evidence="1">
    <location>
        <begin position="20"/>
        <end position="334"/>
    </location>
</feature>
<dbReference type="InterPro" id="IPR029046">
    <property type="entry name" value="LolA/LolB/LppX"/>
</dbReference>
<gene>
    <name evidence="2" type="primary">ydcC</name>
    <name evidence="2" type="ORF">GCM10007096_38100</name>
</gene>
<evidence type="ECO:0000313" key="2">
    <source>
        <dbReference type="EMBL" id="GGH87634.1"/>
    </source>
</evidence>
<dbReference type="AlphaFoldDB" id="A0A8J3ENZ9"/>
<dbReference type="RefSeq" id="WP_229745656.1">
    <property type="nucleotide sequence ID" value="NZ_BMFV01000041.1"/>
</dbReference>
<keyword evidence="1" id="KW-0732">Signal</keyword>
<accession>A0A8J3ENZ9</accession>
<organism evidence="2 3">
    <name type="scientific">Pullulanibacillus pueri</name>
    <dbReference type="NCBI Taxonomy" id="1437324"/>
    <lineage>
        <taxon>Bacteria</taxon>
        <taxon>Bacillati</taxon>
        <taxon>Bacillota</taxon>
        <taxon>Bacilli</taxon>
        <taxon>Bacillales</taxon>
        <taxon>Sporolactobacillaceae</taxon>
        <taxon>Pullulanibacillus</taxon>
    </lineage>
</organism>
<dbReference type="EMBL" id="BMFV01000041">
    <property type="protein sequence ID" value="GGH87634.1"/>
    <property type="molecule type" value="Genomic_DNA"/>
</dbReference>
<dbReference type="Proteomes" id="UP000656813">
    <property type="component" value="Unassembled WGS sequence"/>
</dbReference>
<comment type="caution">
    <text evidence="2">The sequence shown here is derived from an EMBL/GenBank/DDBJ whole genome shotgun (WGS) entry which is preliminary data.</text>
</comment>
<evidence type="ECO:0000313" key="3">
    <source>
        <dbReference type="Proteomes" id="UP000656813"/>
    </source>
</evidence>
<reference evidence="2" key="1">
    <citation type="journal article" date="2014" name="Int. J. Syst. Evol. Microbiol.">
        <title>Complete genome sequence of Corynebacterium casei LMG S-19264T (=DSM 44701T), isolated from a smear-ripened cheese.</title>
        <authorList>
            <consortium name="US DOE Joint Genome Institute (JGI-PGF)"/>
            <person name="Walter F."/>
            <person name="Albersmeier A."/>
            <person name="Kalinowski J."/>
            <person name="Ruckert C."/>
        </authorList>
    </citation>
    <scope>NUCLEOTIDE SEQUENCE</scope>
    <source>
        <strain evidence="2">CGMCC 1.12777</strain>
    </source>
</reference>
<feature type="signal peptide" evidence="1">
    <location>
        <begin position="1"/>
        <end position="19"/>
    </location>
</feature>
<name>A0A8J3ENZ9_9BACL</name>
<keyword evidence="3" id="KW-1185">Reference proteome</keyword>
<sequence length="334" mass="37719">MKKIFSLMLLGVMFLFVLAGCGSQSKEDVVGDLSKKLEQLEGYKANAVMTFNNGEKQQKYNAEIWYQKPDQYKVVIQDDNKENKQMIIKNNGDVFVLTPALNKKYHFESDWPNNRSQTYLFQSLAKDIVNDANAKFENKENNYVFTTKTNYQTKLLTNQKITLNKKDLAPKGVKVMDQDMNVVIDIQFKDFKFGPKFNKSDFDVDKNMTSMALEVPAMAVPDEKFKLYQPTVDIDGASLAYSKDVSSDGNKKFIIKYTGKKGYTLVETKSEVAEASATVDLEADPVNLGFTVGAMTDHSLTWSHDGMDYYLVSDDLTSDEMVKVAQSVVGQVTK</sequence>
<reference evidence="2" key="2">
    <citation type="submission" date="2020-09" db="EMBL/GenBank/DDBJ databases">
        <authorList>
            <person name="Sun Q."/>
            <person name="Zhou Y."/>
        </authorList>
    </citation>
    <scope>NUCLEOTIDE SEQUENCE</scope>
    <source>
        <strain evidence="2">CGMCC 1.12777</strain>
    </source>
</reference>
<dbReference type="PANTHER" id="PTHR37507:SF2">
    <property type="entry name" value="SPORULATION PROTEIN YDCC"/>
    <property type="match status" value="1"/>
</dbReference>
<dbReference type="SUPFAM" id="SSF89392">
    <property type="entry name" value="Prokaryotic lipoproteins and lipoprotein localization factors"/>
    <property type="match status" value="1"/>
</dbReference>
<dbReference type="PROSITE" id="PS51257">
    <property type="entry name" value="PROKAR_LIPOPROTEIN"/>
    <property type="match status" value="1"/>
</dbReference>
<dbReference type="Gene3D" id="2.50.20.10">
    <property type="entry name" value="Lipoprotein localisation LolA/LolB/LppX"/>
    <property type="match status" value="1"/>
</dbReference>
<dbReference type="PANTHER" id="PTHR37507">
    <property type="entry name" value="SPORULATION PROTEIN YDCC"/>
    <property type="match status" value="1"/>
</dbReference>